<feature type="compositionally biased region" description="Acidic residues" evidence="1">
    <location>
        <begin position="1"/>
        <end position="10"/>
    </location>
</feature>
<accession>A0A0S4IUP8</accession>
<feature type="region of interest" description="Disordered" evidence="1">
    <location>
        <begin position="362"/>
        <end position="384"/>
    </location>
</feature>
<proteinExistence type="predicted"/>
<dbReference type="VEuPathDB" id="TriTrypDB:BSAL_04205"/>
<feature type="region of interest" description="Disordered" evidence="1">
    <location>
        <begin position="679"/>
        <end position="740"/>
    </location>
</feature>
<feature type="compositionally biased region" description="Low complexity" evidence="1">
    <location>
        <begin position="914"/>
        <end position="926"/>
    </location>
</feature>
<feature type="compositionally biased region" description="Basic and acidic residues" evidence="1">
    <location>
        <begin position="442"/>
        <end position="451"/>
    </location>
</feature>
<feature type="region of interest" description="Disordered" evidence="1">
    <location>
        <begin position="867"/>
        <end position="926"/>
    </location>
</feature>
<feature type="region of interest" description="Disordered" evidence="1">
    <location>
        <begin position="309"/>
        <end position="332"/>
    </location>
</feature>
<feature type="compositionally biased region" description="Polar residues" evidence="1">
    <location>
        <begin position="679"/>
        <end position="703"/>
    </location>
</feature>
<feature type="compositionally biased region" description="Low complexity" evidence="1">
    <location>
        <begin position="874"/>
        <end position="886"/>
    </location>
</feature>
<keyword evidence="3" id="KW-1185">Reference proteome</keyword>
<feature type="compositionally biased region" description="Basic and acidic residues" evidence="1">
    <location>
        <begin position="61"/>
        <end position="75"/>
    </location>
</feature>
<protein>
    <submittedName>
        <fullName evidence="2">Uncharacterized protein</fullName>
    </submittedName>
</protein>
<evidence type="ECO:0000313" key="2">
    <source>
        <dbReference type="EMBL" id="CUF95277.1"/>
    </source>
</evidence>
<dbReference type="AlphaFoldDB" id="A0A0S4IUP8"/>
<feature type="compositionally biased region" description="Polar residues" evidence="1">
    <location>
        <begin position="887"/>
        <end position="899"/>
    </location>
</feature>
<dbReference type="EMBL" id="CYKH01000459">
    <property type="protein sequence ID" value="CUF95277.1"/>
    <property type="molecule type" value="Genomic_DNA"/>
</dbReference>
<feature type="compositionally biased region" description="Low complexity" evidence="1">
    <location>
        <begin position="362"/>
        <end position="373"/>
    </location>
</feature>
<reference evidence="3" key="1">
    <citation type="submission" date="2015-09" db="EMBL/GenBank/DDBJ databases">
        <authorList>
            <consortium name="Pathogen Informatics"/>
        </authorList>
    </citation>
    <scope>NUCLEOTIDE SEQUENCE [LARGE SCALE GENOMIC DNA]</scope>
    <source>
        <strain evidence="3">Lake Konstanz</strain>
    </source>
</reference>
<gene>
    <name evidence="2" type="ORF">BSAL_04205</name>
</gene>
<feature type="region of interest" description="Disordered" evidence="1">
    <location>
        <begin position="1"/>
        <end position="118"/>
    </location>
</feature>
<feature type="compositionally biased region" description="Acidic residues" evidence="1">
    <location>
        <begin position="19"/>
        <end position="40"/>
    </location>
</feature>
<feature type="region of interest" description="Disordered" evidence="1">
    <location>
        <begin position="419"/>
        <end position="451"/>
    </location>
</feature>
<sequence>MIEFGDETANEADRYDIAGDSDDTEDDDMSWGQKDDDDDENSVHDRSGADDPYPLSSSPGFDRRDDVHQDQEWRSHQVASRQQLAQFDRVEDISSPFYDRGGSGALEPVTPQRGGYNSDGISISATTPSRARASSTTSSITQVLLRSHVNLTFGVRSDASIASSYGMSSTDGTRGGLRSKVLRRLGSQAKQAVENIKSTSMAEYIVELRGPSSIDAAHRSLVDEGDIVVYRLPKVSGDSKSPKLGPLCDDGDVVFHRPLSEMLDAGLKDLGRRDTVTFRYVAKQYVHELAYHKTGSVAGEARKPGGDLLTKSVSMLDGHHSSDGGSGSLEGSLKDLRASDSAVLPPALREIESQDPLTTFTATTVAPAAPGRTSSTTAPKDKKDGSNLLYRRLKLYLPPQPCFGSIGLSLHFATIHHSKKKTMNKKQPTHELHQDPLSMSAADKKPQVTDGDRNSVKYNYLDIRFDNSSTRDKWWDILRPMLGTQLLQHVREGSEDEAEIRRVEAQAVIDDMVGHRPAVEKFVEYFRSDLEDPADVQTDGAVAVRNTSDPPDGGVLEVVFGPLHRKPRKLSIGKMQTRGPDGEQILRDGTGTSEPHLVIGPCNLRQRLRMVPSHAFPLRTLTVCAQDDQWGNTFYLERRDEASVKHSLLNVHSRKILVERAAPVTTTKLLKLPSDALGSTTVVSSPRWTPSPGSLVQSPTTRLPSMGPPGRDDPLTDAEFPNSLDEHASSLTPPQVHEAPSQHLLAPITSATPAREEDHGPYLRIELSTRSFVQRLKWMQWFTRILGKPVVYVHDSTRDTSGPLQDTDDAGAVEAGGAVTLVEGEDGTITRIVHRRPMFSWLYAKPAAPAPLTTSVIQRSSSLLQNRSFPPLHSSKSMSTSPSTTTARVSGRSSPTTSPTDDRDAKNNHHEALVEGGESIAAAASIPPAAVLKKKIQ</sequence>
<dbReference type="OrthoDB" id="265684at2759"/>
<name>A0A0S4IUP8_BODSA</name>
<evidence type="ECO:0000256" key="1">
    <source>
        <dbReference type="SAM" id="MobiDB-lite"/>
    </source>
</evidence>
<evidence type="ECO:0000313" key="3">
    <source>
        <dbReference type="Proteomes" id="UP000051952"/>
    </source>
</evidence>
<feature type="compositionally biased region" description="Basic and acidic residues" evidence="1">
    <location>
        <begin position="900"/>
        <end position="913"/>
    </location>
</feature>
<dbReference type="Proteomes" id="UP000051952">
    <property type="component" value="Unassembled WGS sequence"/>
</dbReference>
<organism evidence="2 3">
    <name type="scientific">Bodo saltans</name>
    <name type="common">Flagellated protozoan</name>
    <dbReference type="NCBI Taxonomy" id="75058"/>
    <lineage>
        <taxon>Eukaryota</taxon>
        <taxon>Discoba</taxon>
        <taxon>Euglenozoa</taxon>
        <taxon>Kinetoplastea</taxon>
        <taxon>Metakinetoplastina</taxon>
        <taxon>Eubodonida</taxon>
        <taxon>Bodonidae</taxon>
        <taxon>Bodo</taxon>
    </lineage>
</organism>